<name>F4WHD6_ACREC</name>
<feature type="region of interest" description="Disordered" evidence="1">
    <location>
        <begin position="181"/>
        <end position="234"/>
    </location>
</feature>
<sequence length="258" mass="29802">MFYLRDFESLGSFGAVGGCVGFVWCNVQVSVSLRSLILFFGTYALRNVRNTLPLAVTFGILKNTYFELHCRDTFLWDFEAVDLWIYINTRSSSSFVRLLFIRRLISRLRKGFTISMPLFVHNTFFFAPSLLFEDTTFPKLIHACESEEAQKREIANTVGADPKQEFEFIRHLRVSTIIKEREGERKEEKRRRRQNGKSLSNGITSPGTSSGRAREIASYDEIEEVTPEDEEEEDCTALFAKDNKKSSKLGLCRTWRTK</sequence>
<dbReference type="Proteomes" id="UP000007755">
    <property type="component" value="Unassembled WGS sequence"/>
</dbReference>
<feature type="compositionally biased region" description="Polar residues" evidence="1">
    <location>
        <begin position="196"/>
        <end position="211"/>
    </location>
</feature>
<accession>F4WHD6</accession>
<dbReference type="AlphaFoldDB" id="F4WHD6"/>
<evidence type="ECO:0000313" key="2">
    <source>
        <dbReference type="EMBL" id="EGI66413.1"/>
    </source>
</evidence>
<organism evidence="3">
    <name type="scientific">Acromyrmex echinatior</name>
    <name type="common">Panamanian leafcutter ant</name>
    <name type="synonym">Acromyrmex octospinosus echinatior</name>
    <dbReference type="NCBI Taxonomy" id="103372"/>
    <lineage>
        <taxon>Eukaryota</taxon>
        <taxon>Metazoa</taxon>
        <taxon>Ecdysozoa</taxon>
        <taxon>Arthropoda</taxon>
        <taxon>Hexapoda</taxon>
        <taxon>Insecta</taxon>
        <taxon>Pterygota</taxon>
        <taxon>Neoptera</taxon>
        <taxon>Endopterygota</taxon>
        <taxon>Hymenoptera</taxon>
        <taxon>Apocrita</taxon>
        <taxon>Aculeata</taxon>
        <taxon>Formicoidea</taxon>
        <taxon>Formicidae</taxon>
        <taxon>Myrmicinae</taxon>
        <taxon>Acromyrmex</taxon>
    </lineage>
</organism>
<keyword evidence="3" id="KW-1185">Reference proteome</keyword>
<dbReference type="PROSITE" id="PS51257">
    <property type="entry name" value="PROKAR_LIPOPROTEIN"/>
    <property type="match status" value="1"/>
</dbReference>
<protein>
    <submittedName>
        <fullName evidence="2">Uncharacterized protein</fullName>
    </submittedName>
</protein>
<feature type="compositionally biased region" description="Acidic residues" evidence="1">
    <location>
        <begin position="218"/>
        <end position="234"/>
    </location>
</feature>
<evidence type="ECO:0000256" key="1">
    <source>
        <dbReference type="SAM" id="MobiDB-lite"/>
    </source>
</evidence>
<gene>
    <name evidence="2" type="ORF">G5I_05096</name>
</gene>
<proteinExistence type="predicted"/>
<evidence type="ECO:0000313" key="3">
    <source>
        <dbReference type="Proteomes" id="UP000007755"/>
    </source>
</evidence>
<dbReference type="EMBL" id="GL888158">
    <property type="protein sequence ID" value="EGI66413.1"/>
    <property type="molecule type" value="Genomic_DNA"/>
</dbReference>
<reference evidence="2" key="1">
    <citation type="submission" date="2011-02" db="EMBL/GenBank/DDBJ databases">
        <title>The genome of the leaf-cutting ant Acromyrmex echinatior suggests key adaptations to social evolution and fungus farming.</title>
        <authorList>
            <person name="Nygaard S."/>
            <person name="Zhang G."/>
        </authorList>
    </citation>
    <scope>NUCLEOTIDE SEQUENCE</scope>
</reference>
<dbReference type="InParanoid" id="F4WHD6"/>